<evidence type="ECO:0000313" key="10">
    <source>
        <dbReference type="Proteomes" id="UP001060919"/>
    </source>
</evidence>
<feature type="signal peptide" evidence="7">
    <location>
        <begin position="1"/>
        <end position="20"/>
    </location>
</feature>
<dbReference type="InterPro" id="IPR004852">
    <property type="entry name" value="Di-haem_cyt_c_peroxidsae"/>
</dbReference>
<dbReference type="GO" id="GO:0020037">
    <property type="term" value="F:heme binding"/>
    <property type="evidence" value="ECO:0007669"/>
    <property type="project" value="InterPro"/>
</dbReference>
<dbReference type="InterPro" id="IPR009056">
    <property type="entry name" value="Cyt_c-like_dom"/>
</dbReference>
<dbReference type="PROSITE" id="PS51007">
    <property type="entry name" value="CYTC"/>
    <property type="match status" value="1"/>
</dbReference>
<dbReference type="GO" id="GO:0046872">
    <property type="term" value="F:metal ion binding"/>
    <property type="evidence" value="ECO:0007669"/>
    <property type="project" value="UniProtKB-KW"/>
</dbReference>
<gene>
    <name evidence="9" type="ORF">AsAng_0014300</name>
</gene>
<sequence>MKKLFPIFVLALLFVLVSMTNQPSSSPLPSPASVQVKSALIKQLQQLRTTLTALSNALQKKDITTAKTIYLKSRTYFKQAEFLIAYLAPQLYEKNINESPLLKPEPKVASKETHYPKGFQRIDELLFEKDVDTKYLCHLVKNLDINIETFYENIQTLRFYDSIIIHAIKEQLIRSFTLGITGFDTPSSDHAMEDFKQVNKGIVQTLKLYKDHFSAEWLGEIFKHFDQIDYLSFETFDRYDYLVKQLIPILECLEQIRVTAHLETKEELNRLPLPINSSFRNPFQKDFFNPSYFTHIPAKEVTTERILLGKRLFNDPLLSNNLATSCATCHKEAQAFTDQLPHSMNGDKSQTTSRNSPSLNYTIYASAYFHDLRAHDLNNQFDHVIHNEKEFNSSYPAIIKKLATQEEYNALFKKNYAQYPNAISTASINHALKCYLMSLPSFDSQFDQFVQTKTIEIPTEIRLGFNLFMGKAQCATCHFPPTFSGLVPPAYVDSESEVLGVLINENYEQPILDEDLGRMASGIVKDNYDFFAHSFKTVTIRNAKLSAPYMHNGSIKTLDKVIEFYDLGGGLGMGLDLPNQTLPENALNLTKTEKKALVAFIESLTDKHYQ</sequence>
<protein>
    <recommendedName>
        <fullName evidence="8">Cytochrome c domain-containing protein</fullName>
    </recommendedName>
</protein>
<dbReference type="GO" id="GO:0009055">
    <property type="term" value="F:electron transfer activity"/>
    <property type="evidence" value="ECO:0007669"/>
    <property type="project" value="InterPro"/>
</dbReference>
<evidence type="ECO:0000256" key="5">
    <source>
        <dbReference type="ARBA" id="ARBA00023004"/>
    </source>
</evidence>
<keyword evidence="10" id="KW-1185">Reference proteome</keyword>
<evidence type="ECO:0000256" key="1">
    <source>
        <dbReference type="ARBA" id="ARBA00004196"/>
    </source>
</evidence>
<evidence type="ECO:0000256" key="3">
    <source>
        <dbReference type="ARBA" id="ARBA00022723"/>
    </source>
</evidence>
<feature type="chain" id="PRO_5036780486" description="Cytochrome c domain-containing protein" evidence="7">
    <location>
        <begin position="21"/>
        <end position="610"/>
    </location>
</feature>
<dbReference type="RefSeq" id="WP_264791991.1">
    <property type="nucleotide sequence ID" value="NZ_AP026867.1"/>
</dbReference>
<keyword evidence="2 6" id="KW-0349">Heme</keyword>
<dbReference type="PANTHER" id="PTHR30600:SF4">
    <property type="entry name" value="CYTOCHROME C DOMAIN-CONTAINING PROTEIN"/>
    <property type="match status" value="1"/>
</dbReference>
<keyword evidence="5 6" id="KW-0408">Iron</keyword>
<dbReference type="Gene3D" id="1.20.1420.20">
    <property type="entry name" value="M75 peptidase, HXXE motif"/>
    <property type="match status" value="1"/>
</dbReference>
<dbReference type="Proteomes" id="UP001060919">
    <property type="component" value="Chromosome"/>
</dbReference>
<reference evidence="9" key="1">
    <citation type="submission" date="2022-09" db="EMBL/GenBank/DDBJ databases">
        <title>Aureispira anguillicida sp. nov., isolated from Leptocephalus of Japanese eel Anguilla japonica.</title>
        <authorList>
            <person name="Yuasa K."/>
            <person name="Mekata T."/>
            <person name="Ikunari K."/>
        </authorList>
    </citation>
    <scope>NUCLEOTIDE SEQUENCE</scope>
    <source>
        <strain evidence="9">EL160426</strain>
    </source>
</reference>
<dbReference type="Gene3D" id="1.10.760.10">
    <property type="entry name" value="Cytochrome c-like domain"/>
    <property type="match status" value="2"/>
</dbReference>
<dbReference type="KEGG" id="aup:AsAng_0014300"/>
<evidence type="ECO:0000313" key="9">
    <source>
        <dbReference type="EMBL" id="BDS10721.1"/>
    </source>
</evidence>
<dbReference type="InterPro" id="IPR038352">
    <property type="entry name" value="Imelysin_sf"/>
</dbReference>
<feature type="domain" description="Cytochrome c" evidence="8">
    <location>
        <begin position="459"/>
        <end position="605"/>
    </location>
</feature>
<keyword evidence="4" id="KW-0560">Oxidoreductase</keyword>
<evidence type="ECO:0000256" key="6">
    <source>
        <dbReference type="PROSITE-ProRule" id="PRU00433"/>
    </source>
</evidence>
<comment type="subcellular location">
    <subcellularLocation>
        <location evidence="1">Cell envelope</location>
    </subcellularLocation>
</comment>
<dbReference type="SUPFAM" id="SSF46626">
    <property type="entry name" value="Cytochrome c"/>
    <property type="match status" value="2"/>
</dbReference>
<evidence type="ECO:0000256" key="4">
    <source>
        <dbReference type="ARBA" id="ARBA00023002"/>
    </source>
</evidence>
<dbReference type="EMBL" id="AP026867">
    <property type="protein sequence ID" value="BDS10721.1"/>
    <property type="molecule type" value="Genomic_DNA"/>
</dbReference>
<accession>A0A916DSC6</accession>
<evidence type="ECO:0000256" key="2">
    <source>
        <dbReference type="ARBA" id="ARBA00022617"/>
    </source>
</evidence>
<dbReference type="PANTHER" id="PTHR30600">
    <property type="entry name" value="CYTOCHROME C PEROXIDASE-RELATED"/>
    <property type="match status" value="1"/>
</dbReference>
<organism evidence="9 10">
    <name type="scientific">Aureispira anguillae</name>
    <dbReference type="NCBI Taxonomy" id="2864201"/>
    <lineage>
        <taxon>Bacteria</taxon>
        <taxon>Pseudomonadati</taxon>
        <taxon>Bacteroidota</taxon>
        <taxon>Saprospiria</taxon>
        <taxon>Saprospirales</taxon>
        <taxon>Saprospiraceae</taxon>
        <taxon>Aureispira</taxon>
    </lineage>
</organism>
<proteinExistence type="predicted"/>
<dbReference type="GO" id="GO:0004130">
    <property type="term" value="F:cytochrome-c peroxidase activity"/>
    <property type="evidence" value="ECO:0007669"/>
    <property type="project" value="TreeGrafter"/>
</dbReference>
<dbReference type="InterPro" id="IPR036909">
    <property type="entry name" value="Cyt_c-like_dom_sf"/>
</dbReference>
<evidence type="ECO:0000259" key="8">
    <source>
        <dbReference type="PROSITE" id="PS51007"/>
    </source>
</evidence>
<dbReference type="GO" id="GO:0030313">
    <property type="term" value="C:cell envelope"/>
    <property type="evidence" value="ECO:0007669"/>
    <property type="project" value="UniProtKB-SubCell"/>
</dbReference>
<dbReference type="AlphaFoldDB" id="A0A916DSC6"/>
<keyword evidence="7" id="KW-0732">Signal</keyword>
<name>A0A916DSC6_9BACT</name>
<dbReference type="Pfam" id="PF03150">
    <property type="entry name" value="CCP_MauG"/>
    <property type="match status" value="1"/>
</dbReference>
<evidence type="ECO:0000256" key="7">
    <source>
        <dbReference type="SAM" id="SignalP"/>
    </source>
</evidence>
<keyword evidence="3 6" id="KW-0479">Metal-binding</keyword>
<dbReference type="InterPro" id="IPR051395">
    <property type="entry name" value="Cytochrome_c_Peroxidase/MauG"/>
</dbReference>